<feature type="transmembrane region" description="Helical" evidence="1">
    <location>
        <begin position="54"/>
        <end position="74"/>
    </location>
</feature>
<dbReference type="GO" id="GO:0000155">
    <property type="term" value="F:phosphorelay sensor kinase activity"/>
    <property type="evidence" value="ECO:0007669"/>
    <property type="project" value="InterPro"/>
</dbReference>
<evidence type="ECO:0000313" key="4">
    <source>
        <dbReference type="Proteomes" id="UP001333710"/>
    </source>
</evidence>
<dbReference type="InterPro" id="IPR010559">
    <property type="entry name" value="Sig_transdc_His_kin_internal"/>
</dbReference>
<name>A0AA48HN96_9ALTE</name>
<evidence type="ECO:0000313" key="3">
    <source>
        <dbReference type="EMBL" id="BDX08349.1"/>
    </source>
</evidence>
<dbReference type="SUPFAM" id="SSF55874">
    <property type="entry name" value="ATPase domain of HSP90 chaperone/DNA topoisomerase II/histidine kinase"/>
    <property type="match status" value="1"/>
</dbReference>
<protein>
    <recommendedName>
        <fullName evidence="2">Signal transduction histidine kinase internal region domain-containing protein</fullName>
    </recommendedName>
</protein>
<organism evidence="3 4">
    <name type="scientific">Planctobacterium marinum</name>
    <dbReference type="NCBI Taxonomy" id="1631968"/>
    <lineage>
        <taxon>Bacteria</taxon>
        <taxon>Pseudomonadati</taxon>
        <taxon>Pseudomonadota</taxon>
        <taxon>Gammaproteobacteria</taxon>
        <taxon>Alteromonadales</taxon>
        <taxon>Alteromonadaceae</taxon>
        <taxon>Planctobacterium</taxon>
    </lineage>
</organism>
<dbReference type="PANTHER" id="PTHR34220:SF7">
    <property type="entry name" value="SENSOR HISTIDINE KINASE YPDA"/>
    <property type="match status" value="1"/>
</dbReference>
<dbReference type="Proteomes" id="UP001333710">
    <property type="component" value="Chromosome"/>
</dbReference>
<sequence length="362" mass="42086">MLRKLLQHLPGRVFLLTNTLTWLGLNSIAAWLSYSRQIEAGHETTYLDTWLIYIPWWGHYIWFAPFVSACIAMFPEQKRSVWLHVRDNLALFMVLMPTIWSASLLSATLMQFGNLHWENVEKLLPTLITGPFHFDMIIYAAIVSIAYTRKSEAKVANEQKRNRELAHQLLQTELDALKAQLNPHFLFNTLNSIASPIRLQDKDQALIALSELSQMLRKVLEHQNNEMTTLAQEMEFINSYLTIQQMRFVNKLEVDIDVESECLQYDVPFMLLQPIVENAVQHGSRLESDDNLIQLKIYSEGDELVVKMRNRFIADKQHKGFGIGIENSHKRLTRIYGDEYQLQLKECKDGYFETLVRLPTGE</sequence>
<dbReference type="Pfam" id="PF06580">
    <property type="entry name" value="His_kinase"/>
    <property type="match status" value="1"/>
</dbReference>
<keyword evidence="1" id="KW-0812">Transmembrane</keyword>
<feature type="transmembrane region" description="Helical" evidence="1">
    <location>
        <begin position="12"/>
        <end position="34"/>
    </location>
</feature>
<proteinExistence type="predicted"/>
<dbReference type="PANTHER" id="PTHR34220">
    <property type="entry name" value="SENSOR HISTIDINE KINASE YPDA"/>
    <property type="match status" value="1"/>
</dbReference>
<evidence type="ECO:0000259" key="2">
    <source>
        <dbReference type="Pfam" id="PF06580"/>
    </source>
</evidence>
<dbReference type="RefSeq" id="WP_338294421.1">
    <property type="nucleotide sequence ID" value="NZ_AP027272.1"/>
</dbReference>
<gene>
    <name evidence="3" type="ORF">MACH26_38700</name>
</gene>
<dbReference type="AlphaFoldDB" id="A0AA48HN96"/>
<keyword evidence="1" id="KW-1133">Transmembrane helix</keyword>
<feature type="domain" description="Signal transduction histidine kinase internal region" evidence="2">
    <location>
        <begin position="173"/>
        <end position="252"/>
    </location>
</feature>
<feature type="transmembrane region" description="Helical" evidence="1">
    <location>
        <begin position="124"/>
        <end position="147"/>
    </location>
</feature>
<evidence type="ECO:0000256" key="1">
    <source>
        <dbReference type="SAM" id="Phobius"/>
    </source>
</evidence>
<dbReference type="KEGG" id="pmaw:MACH26_38700"/>
<dbReference type="InterPro" id="IPR036890">
    <property type="entry name" value="HATPase_C_sf"/>
</dbReference>
<keyword evidence="4" id="KW-1185">Reference proteome</keyword>
<dbReference type="Gene3D" id="3.30.565.10">
    <property type="entry name" value="Histidine kinase-like ATPase, C-terminal domain"/>
    <property type="match status" value="1"/>
</dbReference>
<dbReference type="EMBL" id="AP027272">
    <property type="protein sequence ID" value="BDX08349.1"/>
    <property type="molecule type" value="Genomic_DNA"/>
</dbReference>
<feature type="transmembrane region" description="Helical" evidence="1">
    <location>
        <begin position="89"/>
        <end position="112"/>
    </location>
</feature>
<dbReference type="GO" id="GO:0016020">
    <property type="term" value="C:membrane"/>
    <property type="evidence" value="ECO:0007669"/>
    <property type="project" value="InterPro"/>
</dbReference>
<reference evidence="3" key="1">
    <citation type="submission" date="2023-01" db="EMBL/GenBank/DDBJ databases">
        <title>Complete genome sequence of Planctobacterium marinum strain Dej080120_11.</title>
        <authorList>
            <person name="Ueki S."/>
            <person name="Maruyama F."/>
        </authorList>
    </citation>
    <scope>NUCLEOTIDE SEQUENCE</scope>
    <source>
        <strain evidence="3">Dej080120_11</strain>
    </source>
</reference>
<keyword evidence="1" id="KW-0472">Membrane</keyword>
<accession>A0AA48HN96</accession>
<dbReference type="InterPro" id="IPR050640">
    <property type="entry name" value="Bact_2-comp_sensor_kinase"/>
</dbReference>